<keyword evidence="6" id="KW-1185">Reference proteome</keyword>
<dbReference type="SMART" id="SM01012">
    <property type="entry name" value="ANTAR"/>
    <property type="match status" value="1"/>
</dbReference>
<dbReference type="PANTHER" id="PTHR43367">
    <property type="match status" value="1"/>
</dbReference>
<dbReference type="PANTHER" id="PTHR43367:SF1">
    <property type="entry name" value="TWO-COMPONENT RESPONSE REGULATOR-LIKE APRR6-RELATED"/>
    <property type="match status" value="1"/>
</dbReference>
<dbReference type="PIRSF" id="PIRSF036382">
    <property type="entry name" value="RR_antiterm"/>
    <property type="match status" value="1"/>
</dbReference>
<gene>
    <name evidence="5" type="ORF">OSO01_10670</name>
</gene>
<dbReference type="OrthoDB" id="9780153at2"/>
<dbReference type="InterPro" id="IPR008327">
    <property type="entry name" value="Sig_transdc_resp-reg_antiterm"/>
</dbReference>
<dbReference type="RefSeq" id="WP_147209352.1">
    <property type="nucleotide sequence ID" value="NZ_BJYM01000003.1"/>
</dbReference>
<reference evidence="5 6" key="1">
    <citation type="submission" date="2019-07" db="EMBL/GenBank/DDBJ databases">
        <title>Whole genome shotgun sequence of Oceanobacillus sojae NBRC 105379.</title>
        <authorList>
            <person name="Hosoyama A."/>
            <person name="Uohara A."/>
            <person name="Ohji S."/>
            <person name="Ichikawa N."/>
        </authorList>
    </citation>
    <scope>NUCLEOTIDE SEQUENCE [LARGE SCALE GENOMIC DNA]</scope>
    <source>
        <strain evidence="5 6">NBRC 105379</strain>
    </source>
</reference>
<sequence length="190" mass="21517">MNEKIVIVDDEPITKMDLQELLEEAGYNVVGQASDGFEAIDVCQEQRPDLVIMDIKMPVLDGLKASKKIMYDKIAGGILLLTAFYDEAFVKKAREIGALGYLVKPLDEKSFIPTVEMCLSRAEKIQSLEKQVQEVSQKLEDRKIIDIAKGLLMKERNLDEQEAYKLLRKMSMDGRKSISEVARTIAIVYE</sequence>
<evidence type="ECO:0000259" key="3">
    <source>
        <dbReference type="PROSITE" id="PS50110"/>
    </source>
</evidence>
<dbReference type="PROSITE" id="PS50921">
    <property type="entry name" value="ANTAR"/>
    <property type="match status" value="1"/>
</dbReference>
<dbReference type="SMART" id="SM00448">
    <property type="entry name" value="REC"/>
    <property type="match status" value="1"/>
</dbReference>
<dbReference type="Pfam" id="PF03861">
    <property type="entry name" value="ANTAR"/>
    <property type="match status" value="1"/>
</dbReference>
<dbReference type="SUPFAM" id="SSF52172">
    <property type="entry name" value="CheY-like"/>
    <property type="match status" value="1"/>
</dbReference>
<dbReference type="AlphaFoldDB" id="A0A511ZFV1"/>
<accession>A0A511ZFV1</accession>
<dbReference type="EMBL" id="BJYM01000003">
    <property type="protein sequence ID" value="GEN86328.1"/>
    <property type="molecule type" value="Genomic_DNA"/>
</dbReference>
<keyword evidence="2" id="KW-0597">Phosphoprotein</keyword>
<dbReference type="Gene3D" id="1.10.10.10">
    <property type="entry name" value="Winged helix-like DNA-binding domain superfamily/Winged helix DNA-binding domain"/>
    <property type="match status" value="1"/>
</dbReference>
<feature type="modified residue" description="4-aspartylphosphate" evidence="2">
    <location>
        <position position="54"/>
    </location>
</feature>
<organism evidence="5 6">
    <name type="scientific">Oceanobacillus sojae</name>
    <dbReference type="NCBI Taxonomy" id="582851"/>
    <lineage>
        <taxon>Bacteria</taxon>
        <taxon>Bacillati</taxon>
        <taxon>Bacillota</taxon>
        <taxon>Bacilli</taxon>
        <taxon>Bacillales</taxon>
        <taxon>Bacillaceae</taxon>
        <taxon>Oceanobacillus</taxon>
    </lineage>
</organism>
<evidence type="ECO:0000313" key="5">
    <source>
        <dbReference type="EMBL" id="GEN86328.1"/>
    </source>
</evidence>
<feature type="domain" description="ANTAR" evidence="4">
    <location>
        <begin position="125"/>
        <end position="186"/>
    </location>
</feature>
<comment type="caution">
    <text evidence="5">The sequence shown here is derived from an EMBL/GenBank/DDBJ whole genome shotgun (WGS) entry which is preliminary data.</text>
</comment>
<evidence type="ECO:0000256" key="2">
    <source>
        <dbReference type="PROSITE-ProRule" id="PRU00169"/>
    </source>
</evidence>
<name>A0A511ZFV1_9BACI</name>
<proteinExistence type="predicted"/>
<dbReference type="PROSITE" id="PS50110">
    <property type="entry name" value="RESPONSE_REGULATORY"/>
    <property type="match status" value="1"/>
</dbReference>
<evidence type="ECO:0000256" key="1">
    <source>
        <dbReference type="ARBA" id="ARBA00023012"/>
    </source>
</evidence>
<dbReference type="InterPro" id="IPR036388">
    <property type="entry name" value="WH-like_DNA-bd_sf"/>
</dbReference>
<dbReference type="STRING" id="582851.GCA_900162665_04155"/>
<dbReference type="Proteomes" id="UP000321558">
    <property type="component" value="Unassembled WGS sequence"/>
</dbReference>
<dbReference type="GO" id="GO:0000160">
    <property type="term" value="P:phosphorelay signal transduction system"/>
    <property type="evidence" value="ECO:0007669"/>
    <property type="project" value="UniProtKB-KW"/>
</dbReference>
<dbReference type="GO" id="GO:0003723">
    <property type="term" value="F:RNA binding"/>
    <property type="evidence" value="ECO:0007669"/>
    <property type="project" value="InterPro"/>
</dbReference>
<dbReference type="InterPro" id="IPR005561">
    <property type="entry name" value="ANTAR"/>
</dbReference>
<dbReference type="Gene3D" id="3.40.50.2300">
    <property type="match status" value="1"/>
</dbReference>
<protein>
    <submittedName>
        <fullName evidence="5">Fis family transcriptional regulator</fullName>
    </submittedName>
</protein>
<dbReference type="InterPro" id="IPR001789">
    <property type="entry name" value="Sig_transdc_resp-reg_receiver"/>
</dbReference>
<keyword evidence="1" id="KW-0902">Two-component regulatory system</keyword>
<evidence type="ECO:0000259" key="4">
    <source>
        <dbReference type="PROSITE" id="PS50921"/>
    </source>
</evidence>
<evidence type="ECO:0000313" key="6">
    <source>
        <dbReference type="Proteomes" id="UP000321558"/>
    </source>
</evidence>
<dbReference type="Pfam" id="PF00072">
    <property type="entry name" value="Response_reg"/>
    <property type="match status" value="1"/>
</dbReference>
<feature type="domain" description="Response regulatory" evidence="3">
    <location>
        <begin position="4"/>
        <end position="119"/>
    </location>
</feature>
<dbReference type="InterPro" id="IPR011006">
    <property type="entry name" value="CheY-like_superfamily"/>
</dbReference>